<keyword evidence="1" id="KW-0479">Metal-binding</keyword>
<accession>A0A0E2D803</accession>
<reference evidence="3 4" key="1">
    <citation type="submission" date="2012-10" db="EMBL/GenBank/DDBJ databases">
        <authorList>
            <person name="Harkins D.M."/>
            <person name="Durkin A.S."/>
            <person name="Brinkac L.M."/>
            <person name="Haft D.H."/>
            <person name="Selengut J.D."/>
            <person name="Sanka R."/>
            <person name="DePew J."/>
            <person name="Purushe J."/>
            <person name="Chanthongthip A."/>
            <person name="Lattana O."/>
            <person name="Phetsouvanh R."/>
            <person name="Newton P.N."/>
            <person name="Vinetz J.M."/>
            <person name="Sutton G.G."/>
            <person name="Nierman W.C."/>
            <person name="Fouts D.E."/>
        </authorList>
    </citation>
    <scope>NUCLEOTIDE SEQUENCE [LARGE SCALE GENOMIC DNA]</scope>
    <source>
        <strain evidence="3 4">UI 12758</strain>
    </source>
</reference>
<feature type="domain" description="SWIM-type" evidence="2">
    <location>
        <begin position="58"/>
        <end position="95"/>
    </location>
</feature>
<sequence length="378" mass="44106">MLSLKKAKEALSQVTKSLPSDTIIKRGIELFNFGEVHDLLETKQNHYYMKVSGTSAVYELEIQISSPKKTKVICNCPYDMDVYCKHAVAAILQIVFSGFINRKDKTKQPELSKILPSVSQKDLVKFLLEKAGSDPRFYKELTIFFSQSDSKSRASYLEEVTKMYHSFLDEFDFIDYQTSFEFQKEMNRFLDQAKRLYPIKPKEALYLASACAEIALEASMNMDDTNHYTMDDLVKDVLEMIRKSVRKHPTLCDEIFEICLHLYQNKATQDFGRSDDYYDIIICLDLNSKQLKRLQKVLEQELNYAKDNPYRMERIIIEIYKLFKKFGQSKKGIDYFKKEAIYANSRNQYKRLIQIMKQIASSSKGKNSVSSLVKRLFP</sequence>
<dbReference type="Proteomes" id="UP000001340">
    <property type="component" value="Unassembled WGS sequence"/>
</dbReference>
<evidence type="ECO:0000313" key="4">
    <source>
        <dbReference type="Proteomes" id="UP000001340"/>
    </source>
</evidence>
<dbReference type="GO" id="GO:0008270">
    <property type="term" value="F:zinc ion binding"/>
    <property type="evidence" value="ECO:0007669"/>
    <property type="project" value="UniProtKB-KW"/>
</dbReference>
<dbReference type="AlphaFoldDB" id="A0A0E2D803"/>
<organism evidence="3 4">
    <name type="scientific">Leptospira interrogans str. UI 12758</name>
    <dbReference type="NCBI Taxonomy" id="1049938"/>
    <lineage>
        <taxon>Bacteria</taxon>
        <taxon>Pseudomonadati</taxon>
        <taxon>Spirochaetota</taxon>
        <taxon>Spirochaetia</taxon>
        <taxon>Leptospirales</taxon>
        <taxon>Leptospiraceae</taxon>
        <taxon>Leptospira</taxon>
    </lineage>
</organism>
<evidence type="ECO:0000259" key="2">
    <source>
        <dbReference type="PROSITE" id="PS50966"/>
    </source>
</evidence>
<dbReference type="InterPro" id="IPR007527">
    <property type="entry name" value="Znf_SWIM"/>
</dbReference>
<gene>
    <name evidence="3" type="ORF">LEP1GSC105_4746</name>
</gene>
<protein>
    <recommendedName>
        <fullName evidence="2">SWIM-type domain-containing protein</fullName>
    </recommendedName>
</protein>
<evidence type="ECO:0000313" key="3">
    <source>
        <dbReference type="EMBL" id="EKR56163.1"/>
    </source>
</evidence>
<evidence type="ECO:0000256" key="1">
    <source>
        <dbReference type="PROSITE-ProRule" id="PRU00325"/>
    </source>
</evidence>
<dbReference type="RefSeq" id="WP_002071997.1">
    <property type="nucleotide sequence ID" value="NZ_AHNR02000023.1"/>
</dbReference>
<comment type="caution">
    <text evidence="3">The sequence shown here is derived from an EMBL/GenBank/DDBJ whole genome shotgun (WGS) entry which is preliminary data.</text>
</comment>
<name>A0A0E2D803_LEPIR</name>
<dbReference type="EMBL" id="AHNR02000023">
    <property type="protein sequence ID" value="EKR56163.1"/>
    <property type="molecule type" value="Genomic_DNA"/>
</dbReference>
<proteinExistence type="predicted"/>
<keyword evidence="1" id="KW-0862">Zinc</keyword>
<dbReference type="PROSITE" id="PS50966">
    <property type="entry name" value="ZF_SWIM"/>
    <property type="match status" value="1"/>
</dbReference>
<keyword evidence="1" id="KW-0863">Zinc-finger</keyword>